<geneLocation type="plasmid" evidence="6">
    <name>pKVU_200</name>
</geneLocation>
<evidence type="ECO:0000259" key="4">
    <source>
        <dbReference type="PROSITE" id="PS50043"/>
    </source>
</evidence>
<dbReference type="InterPro" id="IPR000792">
    <property type="entry name" value="Tscrpt_reg_LuxR_C"/>
</dbReference>
<dbReference type="Proteomes" id="UP000000692">
    <property type="component" value="Plasmid 2"/>
</dbReference>
<keyword evidence="3" id="KW-0804">Transcription</keyword>
<dbReference type="PANTHER" id="PTHR44688">
    <property type="entry name" value="DNA-BINDING TRANSCRIPTIONAL ACTIVATOR DEVR_DOSR"/>
    <property type="match status" value="1"/>
</dbReference>
<dbReference type="InterPro" id="IPR010843">
    <property type="entry name" value="Uncharacterised_AroM"/>
</dbReference>
<organism evidence="5 6">
    <name type="scientific">Ketogulonicigenium vulgare (strain WSH-001)</name>
    <dbReference type="NCBI Taxonomy" id="759362"/>
    <lineage>
        <taxon>Bacteria</taxon>
        <taxon>Pseudomonadati</taxon>
        <taxon>Pseudomonadota</taxon>
        <taxon>Alphaproteobacteria</taxon>
        <taxon>Rhodobacterales</taxon>
        <taxon>Roseobacteraceae</taxon>
        <taxon>Ketogulonicigenium</taxon>
    </lineage>
</organism>
<evidence type="ECO:0000313" key="5">
    <source>
        <dbReference type="EMBL" id="AEM42848.1"/>
    </source>
</evidence>
<proteinExistence type="predicted"/>
<dbReference type="RefSeq" id="WP_013385594.1">
    <property type="nucleotide sequence ID" value="NC_017385.1"/>
</dbReference>
<dbReference type="HOGENOM" id="CLU_077346_0_0_5"/>
<dbReference type="PANTHER" id="PTHR44688:SF16">
    <property type="entry name" value="DNA-BINDING TRANSCRIPTIONAL ACTIVATOR DEVR_DOSR"/>
    <property type="match status" value="1"/>
</dbReference>
<evidence type="ECO:0000313" key="6">
    <source>
        <dbReference type="Proteomes" id="UP000000692"/>
    </source>
</evidence>
<gene>
    <name evidence="5" type="primary">aroM</name>
    <name evidence="5" type="ordered locus">KVU_PB0170</name>
</gene>
<dbReference type="InterPro" id="IPR036388">
    <property type="entry name" value="WH-like_DNA-bd_sf"/>
</dbReference>
<keyword evidence="6" id="KW-1185">Reference proteome</keyword>
<dbReference type="GO" id="GO:0006355">
    <property type="term" value="P:regulation of DNA-templated transcription"/>
    <property type="evidence" value="ECO:0007669"/>
    <property type="project" value="InterPro"/>
</dbReference>
<evidence type="ECO:0000256" key="2">
    <source>
        <dbReference type="ARBA" id="ARBA00023125"/>
    </source>
</evidence>
<accession>F9YBU6</accession>
<dbReference type="Gene3D" id="1.10.10.10">
    <property type="entry name" value="Winged helix-like DNA-binding domain superfamily/Winged helix DNA-binding domain"/>
    <property type="match status" value="1"/>
</dbReference>
<dbReference type="GO" id="GO:0003677">
    <property type="term" value="F:DNA binding"/>
    <property type="evidence" value="ECO:0007669"/>
    <property type="project" value="UniProtKB-KW"/>
</dbReference>
<dbReference type="SUPFAM" id="SSF46894">
    <property type="entry name" value="C-terminal effector domain of the bipartite response regulators"/>
    <property type="match status" value="1"/>
</dbReference>
<sequence length="304" mass="32389">MSNRPTAVYFLTAGQSPRPDLIADVTRALPLPIEAHEIGALDGLSPAAIAALAPTEDEAQIMTFDAGGQWITLSKPRLAARMAAALAQVPVDQRPLVVILSTGLLGDFDTPFPTVNAQRALESTISALAEMGEQIGIIQPLPHQAAYEAIPALSSYKVEKIAARMGDRTALEQAGRALSHCAFIVLNAVSYSAADADIVRAASGRRVLLARKIVASALQLLLSTRRAPGSDLAPDLLSGLTPRQRQVLLLMPEGLSSKLIARRLGISPKTVEIHRSQIMRRLNVRSAHELIFLIAAQRSAEGGI</sequence>
<dbReference type="CDD" id="cd06170">
    <property type="entry name" value="LuxR_C_like"/>
    <property type="match status" value="1"/>
</dbReference>
<name>F9YBU6_KETVW</name>
<dbReference type="Pfam" id="PF07302">
    <property type="entry name" value="AroM"/>
    <property type="match status" value="1"/>
</dbReference>
<dbReference type="PRINTS" id="PR00038">
    <property type="entry name" value="HTHLUXR"/>
</dbReference>
<dbReference type="InterPro" id="IPR016032">
    <property type="entry name" value="Sig_transdc_resp-reg_C-effctor"/>
</dbReference>
<dbReference type="PROSITE" id="PS50043">
    <property type="entry name" value="HTH_LUXR_2"/>
    <property type="match status" value="1"/>
</dbReference>
<keyword evidence="2" id="KW-0238">DNA-binding</keyword>
<feature type="domain" description="HTH luxR-type" evidence="4">
    <location>
        <begin position="233"/>
        <end position="298"/>
    </location>
</feature>
<dbReference type="AlphaFoldDB" id="F9YBU6"/>
<dbReference type="Pfam" id="PF00196">
    <property type="entry name" value="GerE"/>
    <property type="match status" value="1"/>
</dbReference>
<keyword evidence="5" id="KW-0614">Plasmid</keyword>
<dbReference type="KEGG" id="kvl:KVU_PB0170"/>
<dbReference type="OrthoDB" id="9782655at2"/>
<keyword evidence="1" id="KW-0805">Transcription regulation</keyword>
<dbReference type="EMBL" id="CP002020">
    <property type="protein sequence ID" value="AEM42848.1"/>
    <property type="molecule type" value="Genomic_DNA"/>
</dbReference>
<evidence type="ECO:0000256" key="1">
    <source>
        <dbReference type="ARBA" id="ARBA00023015"/>
    </source>
</evidence>
<evidence type="ECO:0000256" key="3">
    <source>
        <dbReference type="ARBA" id="ARBA00023163"/>
    </source>
</evidence>
<reference evidence="5 6" key="1">
    <citation type="journal article" date="2011" name="J. Bacteriol.">
        <title>Complete genome sequence of the industrial strain Ketogulonicigenium vulgare WSH-001.</title>
        <authorList>
            <person name="Liu L."/>
            <person name="Li Y."/>
            <person name="Zhang J."/>
            <person name="Zhou Z."/>
            <person name="Liu J."/>
            <person name="Li X."/>
            <person name="Zhou J."/>
            <person name="Du G."/>
            <person name="Wang L."/>
            <person name="Chen J."/>
        </authorList>
    </citation>
    <scope>NUCLEOTIDE SEQUENCE [LARGE SCALE GENOMIC DNA]</scope>
    <source>
        <strain evidence="5 6">WSH-001</strain>
        <plasmid evidence="6">pKVU_200</plasmid>
    </source>
</reference>
<protein>
    <submittedName>
        <fullName evidence="5">Transcriptional regulator, LuxR family protein</fullName>
    </submittedName>
</protein>
<dbReference type="SMART" id="SM00421">
    <property type="entry name" value="HTH_LUXR"/>
    <property type="match status" value="1"/>
</dbReference>